<dbReference type="EMBL" id="VNHS01000024">
    <property type="protein sequence ID" value="TYP67405.1"/>
    <property type="molecule type" value="Genomic_DNA"/>
</dbReference>
<gene>
    <name evidence="1" type="ORF">BCM02_12423</name>
</gene>
<reference evidence="1 2" key="1">
    <citation type="submission" date="2019-07" db="EMBL/GenBank/DDBJ databases">
        <title>Genomic Encyclopedia of Type Strains, Phase III (KMG-III): the genomes of soil and plant-associated and newly described type strains.</title>
        <authorList>
            <person name="Whitman W."/>
        </authorList>
    </citation>
    <scope>NUCLEOTIDE SEQUENCE [LARGE SCALE GENOMIC DNA]</scope>
    <source>
        <strain evidence="1 2">BL24</strain>
    </source>
</reference>
<evidence type="ECO:0000313" key="1">
    <source>
        <dbReference type="EMBL" id="TYP67405.1"/>
    </source>
</evidence>
<name>A0A5S5BK44_9BACL</name>
<dbReference type="AlphaFoldDB" id="A0A5S5BK44"/>
<dbReference type="SUPFAM" id="SSF53098">
    <property type="entry name" value="Ribonuclease H-like"/>
    <property type="match status" value="1"/>
</dbReference>
<comment type="caution">
    <text evidence="1">The sequence shown here is derived from an EMBL/GenBank/DDBJ whole genome shotgun (WGS) entry which is preliminary data.</text>
</comment>
<dbReference type="GO" id="GO:0003676">
    <property type="term" value="F:nucleic acid binding"/>
    <property type="evidence" value="ECO:0007669"/>
    <property type="project" value="InterPro"/>
</dbReference>
<dbReference type="RefSeq" id="WP_148933717.1">
    <property type="nucleotide sequence ID" value="NZ_VNHS01000024.1"/>
</dbReference>
<dbReference type="InterPro" id="IPR012337">
    <property type="entry name" value="RNaseH-like_sf"/>
</dbReference>
<keyword evidence="2" id="KW-1185">Reference proteome</keyword>
<dbReference type="OrthoDB" id="2850721at2"/>
<organism evidence="1 2">
    <name type="scientific">Paenibacillus methanolicus</name>
    <dbReference type="NCBI Taxonomy" id="582686"/>
    <lineage>
        <taxon>Bacteria</taxon>
        <taxon>Bacillati</taxon>
        <taxon>Bacillota</taxon>
        <taxon>Bacilli</taxon>
        <taxon>Bacillales</taxon>
        <taxon>Paenibacillaceae</taxon>
        <taxon>Paenibacillus</taxon>
    </lineage>
</organism>
<accession>A0A5S5BK44</accession>
<proteinExistence type="predicted"/>
<protein>
    <submittedName>
        <fullName evidence="1">Crossover junction endodeoxyribonuclease RuvC</fullName>
    </submittedName>
</protein>
<dbReference type="InterPro" id="IPR036397">
    <property type="entry name" value="RNaseH_sf"/>
</dbReference>
<sequence>MRFVGIDPATRTGFVALDENGNVLVEMELKGAGKAAKGGITIQQLVDLENQLYKHLQEGDEIVVEQAAAGTQMGITTGMIHGGLRSMIVRKKLAFNEINPAWTKKYVGVSGWTGDAGNKRRLTGAEKKAEVKAAAIAHFGYPAPGMKRTDNIIDAYIMARVAWNLYLIRELRRPVDSLPYQLEVVQSILDKAQ</sequence>
<dbReference type="Gene3D" id="3.30.420.10">
    <property type="entry name" value="Ribonuclease H-like superfamily/Ribonuclease H"/>
    <property type="match status" value="1"/>
</dbReference>
<dbReference type="Proteomes" id="UP000323257">
    <property type="component" value="Unassembled WGS sequence"/>
</dbReference>
<evidence type="ECO:0000313" key="2">
    <source>
        <dbReference type="Proteomes" id="UP000323257"/>
    </source>
</evidence>